<feature type="compositionally biased region" description="Polar residues" evidence="2">
    <location>
        <begin position="376"/>
        <end position="385"/>
    </location>
</feature>
<gene>
    <name evidence="3" type="ORF">CUNI_LOCUS12784</name>
</gene>
<feature type="region of interest" description="Disordered" evidence="2">
    <location>
        <begin position="696"/>
        <end position="733"/>
    </location>
</feature>
<keyword evidence="4" id="KW-1185">Reference proteome</keyword>
<keyword evidence="1" id="KW-0175">Coiled coil</keyword>
<feature type="region of interest" description="Disordered" evidence="2">
    <location>
        <begin position="353"/>
        <end position="436"/>
    </location>
</feature>
<feature type="compositionally biased region" description="Polar residues" evidence="2">
    <location>
        <begin position="353"/>
        <end position="368"/>
    </location>
</feature>
<dbReference type="InterPro" id="IPR007483">
    <property type="entry name" value="Hamartin"/>
</dbReference>
<name>A0A8S3ZJ49_9EUPU</name>
<evidence type="ECO:0008006" key="5">
    <source>
        <dbReference type="Google" id="ProtNLM"/>
    </source>
</evidence>
<dbReference type="GO" id="GO:0008285">
    <property type="term" value="P:negative regulation of cell population proliferation"/>
    <property type="evidence" value="ECO:0007669"/>
    <property type="project" value="TreeGrafter"/>
</dbReference>
<proteinExistence type="predicted"/>
<dbReference type="EMBL" id="CAJHNH020002616">
    <property type="protein sequence ID" value="CAG5127226.1"/>
    <property type="molecule type" value="Genomic_DNA"/>
</dbReference>
<protein>
    <recommendedName>
        <fullName evidence="5">Hamartin</fullName>
    </recommendedName>
</protein>
<dbReference type="GO" id="GO:0032007">
    <property type="term" value="P:negative regulation of TOR signaling"/>
    <property type="evidence" value="ECO:0007669"/>
    <property type="project" value="TreeGrafter"/>
</dbReference>
<dbReference type="PANTHER" id="PTHR15154:SF2">
    <property type="entry name" value="HAMARTIN"/>
    <property type="match status" value="1"/>
</dbReference>
<organism evidence="3 4">
    <name type="scientific">Candidula unifasciata</name>
    <dbReference type="NCBI Taxonomy" id="100452"/>
    <lineage>
        <taxon>Eukaryota</taxon>
        <taxon>Metazoa</taxon>
        <taxon>Spiralia</taxon>
        <taxon>Lophotrochozoa</taxon>
        <taxon>Mollusca</taxon>
        <taxon>Gastropoda</taxon>
        <taxon>Heterobranchia</taxon>
        <taxon>Euthyneura</taxon>
        <taxon>Panpulmonata</taxon>
        <taxon>Eupulmonata</taxon>
        <taxon>Stylommatophora</taxon>
        <taxon>Helicina</taxon>
        <taxon>Helicoidea</taxon>
        <taxon>Geomitridae</taxon>
        <taxon>Candidula</taxon>
    </lineage>
</organism>
<evidence type="ECO:0000313" key="3">
    <source>
        <dbReference type="EMBL" id="CAG5127226.1"/>
    </source>
</evidence>
<dbReference type="OrthoDB" id="6022054at2759"/>
<evidence type="ECO:0000313" key="4">
    <source>
        <dbReference type="Proteomes" id="UP000678393"/>
    </source>
</evidence>
<feature type="compositionally biased region" description="Basic and acidic residues" evidence="2">
    <location>
        <begin position="724"/>
        <end position="733"/>
    </location>
</feature>
<sequence length="1312" mass="145916">MAAGGGNVRLAENIFQLLESSDTAQDIRQAILDNLSSTKESWLIHFLVDYYFQTQSTNIMEILADLQELHAKALMDKLQDGVKMPVTRLPALQLVLYLVYKELPWCHKLVGMPLFTSILKCLETEIDVPILMTGLMTIVILLPSVPVSIGPHLQRIFDIFRRLAVFCVKKPANTPEVFILHLQVALYSLFQRLYGMYPCSFIAFMSKFCSNKENILTYEEVMMPMLERVRLHPKLITGQNEIETSASRWKNQETHDIIVNCSKLSLDLIEGSWEDSRCPVFHTIQSVDKYRLLNLEFPYGGKTKVSSDTQATNKMVDDAASINSLFVPSLDASALGESPSVLIGLSTPPLSQRTTPAASFLDQGSNSGLLFDSEATPRQHTPSQTDEGERTPLSRSSSRGTFHKSLETKRSSLIESKTIIPVPQTTPVTPGSHNLISPSPYSPMGMMESSPLRSKSSAFVAPTLLWSPAARSLQFERSLEEEDGETIEVSETLPAPSPGVVQSCFHCFIVVIQREMDGSVTVRPSEGTVLGSQSLAAAVVPVESLPGIIGDMNTPDTEKLDQEVEAINESVDHFHENPSPSSSVSTLASQTDVTVESVRQFMKKVNRIRFNSLTSNSSSDFDAVSVTQGPQSQLVGRPRSCPPLKRHKLPGHTVPENSLTPRMKSKQQTFARERLSSGRGLGRQISMVDTKVVSDYQQGEDSSDDIASYSTGSSKDTPLKSKPQMKDSQDVDPRADLIPPLPCAISQVFQFIFAPSKLAVCSSCYQQVVLTSDKPAALDTAVTTTFRDNEVSLFSVMSPPELLDRHLRLGSDLHAKELTQIPLTSKESTNWTHFGGVPPADEVNILRGQILLIQNQLLYERHKRSNHAKRNRRLLRRITHVTMLEEQQKTLAEQMNLQEKEIQQLKVSVKLLQEDNRMLRQGQESDEYQKLVQFRTSLKENKDLKAASVVLKNLLLQQKEEHDRQQKRLDSVLHKNLESEKELEICRERLALTDKLSQRVFQLQKELLLTQEFRQKCQEQLQQNLVTPRHKMEESLLINSLKAEIADFTRSNKKKSNMLEAYQTRVVELEEQLRLKENAIAELKRNFEDAKHRHDDQVKAVEERCQSMVHIAQQLEAKVMELTCKLDQTAHRNMVDAMKAIGASCGGVGSATSGSTASVGITDNSEPLELTEVESSFAKASFDINRPKSANVTDNDSAAVLVSEKPKNITKHSSFEVKGQVDLVTKLPAEVTVVVAGDEVSVVGSTFRDNSPEALHPDQVLTESAQDLVDIDLPSDSGAASRTSYRVDSDASMKSVSGHSLATGDSGCWPKD</sequence>
<feature type="compositionally biased region" description="Polar residues" evidence="2">
    <location>
        <begin position="655"/>
        <end position="670"/>
    </location>
</feature>
<comment type="caution">
    <text evidence="3">The sequence shown here is derived from an EMBL/GenBank/DDBJ whole genome shotgun (WGS) entry which is preliminary data.</text>
</comment>
<evidence type="ECO:0000256" key="2">
    <source>
        <dbReference type="SAM" id="MobiDB-lite"/>
    </source>
</evidence>
<dbReference type="GO" id="GO:0033596">
    <property type="term" value="C:TSC1-TSC2 complex"/>
    <property type="evidence" value="ECO:0007669"/>
    <property type="project" value="TreeGrafter"/>
</dbReference>
<dbReference type="PANTHER" id="PTHR15154">
    <property type="entry name" value="HAMARTIN"/>
    <property type="match status" value="1"/>
</dbReference>
<reference evidence="3" key="1">
    <citation type="submission" date="2021-04" db="EMBL/GenBank/DDBJ databases">
        <authorList>
            <consortium name="Molecular Ecology Group"/>
        </authorList>
    </citation>
    <scope>NUCLEOTIDE SEQUENCE</scope>
</reference>
<accession>A0A8S3ZJ49</accession>
<feature type="coiled-coil region" evidence="1">
    <location>
        <begin position="1052"/>
        <end position="1132"/>
    </location>
</feature>
<feature type="coiled-coil region" evidence="1">
    <location>
        <begin position="881"/>
        <end position="915"/>
    </location>
</feature>
<feature type="region of interest" description="Disordered" evidence="2">
    <location>
        <begin position="629"/>
        <end position="682"/>
    </location>
</feature>
<evidence type="ECO:0000256" key="1">
    <source>
        <dbReference type="SAM" id="Coils"/>
    </source>
</evidence>
<dbReference type="Proteomes" id="UP000678393">
    <property type="component" value="Unassembled WGS sequence"/>
</dbReference>
<dbReference type="Pfam" id="PF04388">
    <property type="entry name" value="Hamartin"/>
    <property type="match status" value="1"/>
</dbReference>
<feature type="region of interest" description="Disordered" evidence="2">
    <location>
        <begin position="1271"/>
        <end position="1312"/>
    </location>
</feature>
<feature type="compositionally biased region" description="Low complexity" evidence="2">
    <location>
        <begin position="418"/>
        <end position="430"/>
    </location>
</feature>
<dbReference type="GO" id="GO:0051726">
    <property type="term" value="P:regulation of cell cycle"/>
    <property type="evidence" value="ECO:0007669"/>
    <property type="project" value="TreeGrafter"/>
</dbReference>